<evidence type="ECO:0000256" key="3">
    <source>
        <dbReference type="ARBA" id="ARBA00023326"/>
    </source>
</evidence>
<evidence type="ECO:0000259" key="7">
    <source>
        <dbReference type="Pfam" id="PF18962"/>
    </source>
</evidence>
<dbReference type="Gene3D" id="1.50.10.10">
    <property type="match status" value="1"/>
</dbReference>
<dbReference type="SUPFAM" id="SSF81296">
    <property type="entry name" value="E set domains"/>
    <property type="match status" value="1"/>
</dbReference>
<dbReference type="GO" id="GO:0016787">
    <property type="term" value="F:hydrolase activity"/>
    <property type="evidence" value="ECO:0007669"/>
    <property type="project" value="UniProtKB-KW"/>
</dbReference>
<dbReference type="Proteomes" id="UP000245523">
    <property type="component" value="Unassembled WGS sequence"/>
</dbReference>
<dbReference type="InterPro" id="IPR013783">
    <property type="entry name" value="Ig-like_fold"/>
</dbReference>
<comment type="caution">
    <text evidence="8">The sequence shown here is derived from an EMBL/GenBank/DDBJ whole genome shotgun (WGS) entry which is preliminary data.</text>
</comment>
<dbReference type="RefSeq" id="WP_106199840.1">
    <property type="nucleotide sequence ID" value="NZ_JAXEIU010000018.1"/>
</dbReference>
<evidence type="ECO:0000256" key="2">
    <source>
        <dbReference type="ARBA" id="ARBA00023277"/>
    </source>
</evidence>
<comment type="similarity">
    <text evidence="1">Belongs to the glycosyl hydrolase 9 (cellulase E) family.</text>
</comment>
<accession>A0ABX5LJ89</accession>
<feature type="domain" description="Cellulase Ig-like" evidence="6">
    <location>
        <begin position="23"/>
        <end position="99"/>
    </location>
</feature>
<dbReference type="InterPro" id="IPR014756">
    <property type="entry name" value="Ig_E-set"/>
</dbReference>
<evidence type="ECO:0000313" key="8">
    <source>
        <dbReference type="EMBL" id="PWK92221.1"/>
    </source>
</evidence>
<feature type="signal peptide" evidence="4">
    <location>
        <begin position="1"/>
        <end position="19"/>
    </location>
</feature>
<dbReference type="EMBL" id="QGHD01000038">
    <property type="protein sequence ID" value="PWK92221.1"/>
    <property type="molecule type" value="Genomic_DNA"/>
</dbReference>
<name>A0ABX5LJ89_9BACT</name>
<dbReference type="InterPro" id="IPR004197">
    <property type="entry name" value="Cellulase_Ig-like"/>
</dbReference>
<keyword evidence="9" id="KW-1185">Reference proteome</keyword>
<dbReference type="Pfam" id="PF18962">
    <property type="entry name" value="Por_Secre_tail"/>
    <property type="match status" value="1"/>
</dbReference>
<dbReference type="InterPro" id="IPR001701">
    <property type="entry name" value="Glyco_hydro_9"/>
</dbReference>
<proteinExistence type="inferred from homology"/>
<dbReference type="Pfam" id="PF00759">
    <property type="entry name" value="Glyco_hydro_9"/>
    <property type="match status" value="1"/>
</dbReference>
<dbReference type="NCBIfam" id="TIGR04183">
    <property type="entry name" value="Por_Secre_tail"/>
    <property type="match status" value="1"/>
</dbReference>
<evidence type="ECO:0000256" key="4">
    <source>
        <dbReference type="SAM" id="SignalP"/>
    </source>
</evidence>
<dbReference type="Pfam" id="PF02927">
    <property type="entry name" value="CelD_N"/>
    <property type="match status" value="1"/>
</dbReference>
<feature type="domain" description="Glycoside hydrolase family 9" evidence="5">
    <location>
        <begin position="139"/>
        <end position="516"/>
    </location>
</feature>
<dbReference type="InterPro" id="IPR008928">
    <property type="entry name" value="6-hairpin_glycosidase_sf"/>
</dbReference>
<dbReference type="Gene3D" id="2.60.40.10">
    <property type="entry name" value="Immunoglobulins"/>
    <property type="match status" value="1"/>
</dbReference>
<dbReference type="InterPro" id="IPR012341">
    <property type="entry name" value="6hp_glycosidase-like_sf"/>
</dbReference>
<feature type="chain" id="PRO_5046208222" evidence="4">
    <location>
        <begin position="20"/>
        <end position="672"/>
    </location>
</feature>
<dbReference type="InterPro" id="IPR026444">
    <property type="entry name" value="Secre_tail"/>
</dbReference>
<keyword evidence="2" id="KW-0119">Carbohydrate metabolism</keyword>
<organism evidence="8 9">
    <name type="scientific">Hallerella porci</name>
    <dbReference type="NCBI Taxonomy" id="1945871"/>
    <lineage>
        <taxon>Bacteria</taxon>
        <taxon>Pseudomonadati</taxon>
        <taxon>Fibrobacterota</taxon>
        <taxon>Fibrobacteria</taxon>
        <taxon>Fibrobacterales</taxon>
        <taxon>Fibrobacteraceae</taxon>
        <taxon>Hallerella</taxon>
    </lineage>
</organism>
<keyword evidence="3" id="KW-0624">Polysaccharide degradation</keyword>
<evidence type="ECO:0000259" key="6">
    <source>
        <dbReference type="Pfam" id="PF02927"/>
    </source>
</evidence>
<dbReference type="CDD" id="cd02850">
    <property type="entry name" value="E_set_Cellulase_N"/>
    <property type="match status" value="1"/>
</dbReference>
<evidence type="ECO:0000256" key="1">
    <source>
        <dbReference type="ARBA" id="ARBA00007072"/>
    </source>
</evidence>
<evidence type="ECO:0000259" key="5">
    <source>
        <dbReference type="Pfam" id="PF00759"/>
    </source>
</evidence>
<gene>
    <name evidence="8" type="ORF">B0H50_1383</name>
</gene>
<protein>
    <submittedName>
        <fullName evidence="8">Beta-glucosidase (Glycosyl hydrolase family 9)</fullName>
    </submittedName>
</protein>
<keyword evidence="8" id="KW-0378">Hydrolase</keyword>
<reference evidence="8 9" key="1">
    <citation type="submission" date="2018-05" db="EMBL/GenBank/DDBJ databases">
        <title>Animal gut microbial communities from fecal samples from Wisconsin, USA.</title>
        <authorList>
            <person name="Neumann A."/>
        </authorList>
    </citation>
    <scope>NUCLEOTIDE SEQUENCE [LARGE SCALE GENOMIC DNA]</scope>
    <source>
        <strain evidence="8 9">UWS4</strain>
    </source>
</reference>
<feature type="domain" description="Secretion system C-terminal sorting" evidence="7">
    <location>
        <begin position="613"/>
        <end position="662"/>
    </location>
</feature>
<keyword evidence="4" id="KW-0732">Signal</keyword>
<sequence length="672" mass="74172">MKTWIIFSSATLFLAPCFAATSFYLNKAGYETNRPKSAIVESDLDLSGTTFEIRQGDAAVFSGTIPAGYAPDFWSTNNYFRLDFSALNATGNFTIVLNSGEASPTFAIAKDNFQETTLGLVLNYFRLDRNTNSDVAVPVYGSGTTRDVHGGWDDASGDASKYLSHLSYANYLNPQQIPLTVWALAFSAEHIPTRVLAATSDANFAKDEAVYGADFLVRMQDDAGFFYMTVFDNWGASSRGLCAFSGSDGERSADYQAAFREGGGMAIAALARVASMRLSGDYSPEEYYAAALKGFKHLQEKQTLGGACAYCDDKTENIIDDYTALLAAAELYNATPQVTDGIGLEYLEVARARAKHLAERLSDDGYFWSDNQKTRPFWHASDAGLPLIALLRYLEIEADETYKAPIIAAAQKHLDWMIRVTDLEHNPFGYARQVYKTQGKIKEGFFIPHDNEANYWWQGEDARIASLAAAANYATHAFRYADSAATYTYATDQLDWILGKNPFDLSMMYGIGSKNVPQYSGSLGKGSLKGGIANGITGKNTDGSGIVWNNVNYAGYDIAQSWQNWRWVEHWLPHSTWYLLALATHYDENVKTTAISKAKAKLASFQIQQNGRTLQIQLSKNANAQVRLVDLQGKVLMQKTIDSSAQLDLTNFNAGIYFVQVPGFGNRKIAIR</sequence>
<dbReference type="SUPFAM" id="SSF48208">
    <property type="entry name" value="Six-hairpin glycosidases"/>
    <property type="match status" value="1"/>
</dbReference>
<evidence type="ECO:0000313" key="9">
    <source>
        <dbReference type="Proteomes" id="UP000245523"/>
    </source>
</evidence>